<dbReference type="AlphaFoldDB" id="A0A098TNN6"/>
<evidence type="ECO:0000313" key="3">
    <source>
        <dbReference type="Proteomes" id="UP000030170"/>
    </source>
</evidence>
<keyword evidence="1" id="KW-1133">Transmembrane helix</keyword>
<reference evidence="2 3" key="1">
    <citation type="journal article" date="2014" name="Mol. Ecol.">
        <title>Evolution of Synechococcus.</title>
        <authorList>
            <person name="Dvorak P."/>
            <person name="Casamatta D."/>
            <person name="Hasler P."/>
            <person name="Poulickova A."/>
            <person name="Ondrej V."/>
            <person name="Sanges R."/>
        </authorList>
    </citation>
    <scope>NUCLEOTIDE SEQUENCE [LARGE SCALE GENOMIC DNA]</scope>
    <source>
        <strain evidence="2 3">CAUP A 1101</strain>
    </source>
</reference>
<gene>
    <name evidence="2" type="ORF">DO97_08740</name>
</gene>
<keyword evidence="3" id="KW-1185">Reference proteome</keyword>
<comment type="caution">
    <text evidence="2">The sequence shown here is derived from an EMBL/GenBank/DDBJ whole genome shotgun (WGS) entry which is preliminary data.</text>
</comment>
<accession>A0A098TNN6</accession>
<evidence type="ECO:0000313" key="2">
    <source>
        <dbReference type="EMBL" id="KGF72448.1"/>
    </source>
</evidence>
<evidence type="ECO:0000256" key="1">
    <source>
        <dbReference type="SAM" id="Phobius"/>
    </source>
</evidence>
<name>A0A098TNN6_9CYAN</name>
<protein>
    <submittedName>
        <fullName evidence="2">Uncharacterized protein</fullName>
    </submittedName>
</protein>
<dbReference type="Proteomes" id="UP000030170">
    <property type="component" value="Unassembled WGS sequence"/>
</dbReference>
<keyword evidence="1" id="KW-0472">Membrane</keyword>
<organism evidence="2 3">
    <name type="scientific">Neosynechococcus sphagnicola sy1</name>
    <dbReference type="NCBI Taxonomy" id="1497020"/>
    <lineage>
        <taxon>Bacteria</taxon>
        <taxon>Bacillati</taxon>
        <taxon>Cyanobacteriota</taxon>
        <taxon>Cyanophyceae</taxon>
        <taxon>Neosynechococcales</taxon>
        <taxon>Neosynechococcaceae</taxon>
        <taxon>Neosynechococcus</taxon>
    </lineage>
</organism>
<sequence>MRSHRVFLNSNQPLIGFLIWMMVLSLFLGSVVYVSYKLRSAQQARRIFITRFPEYTYLSWQPFLHLSPTQVRHQLDILTAVQNDPDWQALHLSPLDFLHGARKQ</sequence>
<feature type="transmembrane region" description="Helical" evidence="1">
    <location>
        <begin position="14"/>
        <end position="36"/>
    </location>
</feature>
<dbReference type="EMBL" id="JJML01000026">
    <property type="protein sequence ID" value="KGF72448.1"/>
    <property type="molecule type" value="Genomic_DNA"/>
</dbReference>
<keyword evidence="1" id="KW-0812">Transmembrane</keyword>
<proteinExistence type="predicted"/>